<evidence type="ECO:0000313" key="5">
    <source>
        <dbReference type="EMBL" id="CAJ37121.1"/>
    </source>
</evidence>
<dbReference type="InterPro" id="IPR006626">
    <property type="entry name" value="PbH1"/>
</dbReference>
<evidence type="ECO:0000256" key="3">
    <source>
        <dbReference type="ARBA" id="ARBA00022786"/>
    </source>
</evidence>
<dbReference type="KEGG" id="rci:RCIX1959"/>
<dbReference type="PANTHER" id="PTHR22990:SF15">
    <property type="entry name" value="F-BOX ONLY PROTEIN 10"/>
    <property type="match status" value="1"/>
</dbReference>
<proteinExistence type="predicted"/>
<evidence type="ECO:0000259" key="4">
    <source>
        <dbReference type="SMART" id="SM00722"/>
    </source>
</evidence>
<name>Q0W3C2_METAR</name>
<evidence type="ECO:0000256" key="1">
    <source>
        <dbReference type="ARBA" id="ARBA00004906"/>
    </source>
</evidence>
<dbReference type="AlphaFoldDB" id="Q0W3C2"/>
<dbReference type="SUPFAM" id="SSF51126">
    <property type="entry name" value="Pectin lyase-like"/>
    <property type="match status" value="2"/>
</dbReference>
<dbReference type="NCBIfam" id="TIGR03804">
    <property type="entry name" value="para_beta_helix"/>
    <property type="match status" value="5"/>
</dbReference>
<dbReference type="InterPro" id="IPR051550">
    <property type="entry name" value="SCF-Subunits/Alg-Epimerases"/>
</dbReference>
<evidence type="ECO:0000256" key="2">
    <source>
        <dbReference type="ARBA" id="ARBA00022737"/>
    </source>
</evidence>
<keyword evidence="2" id="KW-0677">Repeat</keyword>
<dbReference type="eggNOG" id="arCOG02521">
    <property type="taxonomic scope" value="Archaea"/>
</dbReference>
<dbReference type="InterPro" id="IPR007742">
    <property type="entry name" value="NosD_dom"/>
</dbReference>
<dbReference type="InterPro" id="IPR011050">
    <property type="entry name" value="Pectin_lyase_fold/virulence"/>
</dbReference>
<dbReference type="PANTHER" id="PTHR22990">
    <property type="entry name" value="F-BOX ONLY PROTEIN"/>
    <property type="match status" value="1"/>
</dbReference>
<dbReference type="OrthoDB" id="36243at2157"/>
<feature type="domain" description="Carbohydrate-binding/sugar hydrolysis" evidence="4">
    <location>
        <begin position="42"/>
        <end position="196"/>
    </location>
</feature>
<comment type="pathway">
    <text evidence="1">Protein modification; protein ubiquitination.</text>
</comment>
<accession>Q0W3C2</accession>
<dbReference type="SMART" id="SM00722">
    <property type="entry name" value="CASH"/>
    <property type="match status" value="1"/>
</dbReference>
<dbReference type="RefSeq" id="WP_012035451.1">
    <property type="nucleotide sequence ID" value="NC_009464.1"/>
</dbReference>
<sequence length="531" mass="57392">MLFLSPGIVSSKARTIPVGPTGEYQSIQQAIESAGGGDTILVKSGTYRESLELDKPVHIKGLDDGGGAPVVCGDGAGNTISILADGVQIEGLRITSTDSKGTGIGIYSDNNTIRDCEIFGHLLGTEVSGSRLNTIDSNDLYGNYIGIDLNRSDSNVIVSNIVNGNSFHGIKLYASTENSILNNAVCYNSDDAISIEQASDNNLISGNNVSFNALSSVEFENKNAISIYQSDGNVVSDNLMQLNGGTVARDGGAHVYRLGDGVQLKNTRDSVVKDNVMIDDHYAVWIDASENATVTGNIASGEYYNVIVENSRDCLIADNVLSRSGRNIRLLNAHNCTLRNNTMSGGMYDLTLTDSWYNTIEDCTWSDSAPGYQSLWLSNSSYNLLTRNSAYDNGEGIWLERSTSNRLYLNDFLDGVYSASPGNYWNTSQPETYYYTGNAYTGYLGNHYGDYSGRDADGNGIGETGYTVNGVIDQYPLAEASYNYLIPPPATEPCTTPRSAPEPVNTSPHAGLNLWQQLAVHLKTWLQHIGF</sequence>
<dbReference type="Proteomes" id="UP000000663">
    <property type="component" value="Chromosome"/>
</dbReference>
<keyword evidence="3" id="KW-0833">Ubl conjugation pathway</keyword>
<reference evidence="5 6" key="1">
    <citation type="journal article" date="2006" name="Science">
        <title>Genome of rice cluster I archaea -- the key methane producers in the rice rhizosphere.</title>
        <authorList>
            <person name="Erkel C."/>
            <person name="Kube M."/>
            <person name="Reinhardt R."/>
            <person name="Liesack W."/>
        </authorList>
    </citation>
    <scope>NUCLEOTIDE SEQUENCE [LARGE SCALE GENOMIC DNA]</scope>
    <source>
        <strain evidence="6">DSM 22066 / NBRC 105507 / MRE50</strain>
    </source>
</reference>
<dbReference type="InterPro" id="IPR006633">
    <property type="entry name" value="Carb-bd_sugar_hydrolysis-dom"/>
</dbReference>
<dbReference type="SMART" id="SM00710">
    <property type="entry name" value="PbH1"/>
    <property type="match status" value="12"/>
</dbReference>
<keyword evidence="6" id="KW-1185">Reference proteome</keyword>
<evidence type="ECO:0000313" key="6">
    <source>
        <dbReference type="Proteomes" id="UP000000663"/>
    </source>
</evidence>
<dbReference type="InterPro" id="IPR012334">
    <property type="entry name" value="Pectin_lyas_fold"/>
</dbReference>
<organism evidence="5 6">
    <name type="scientific">Methanocella arvoryzae (strain DSM 22066 / NBRC 105507 / MRE50)</name>
    <dbReference type="NCBI Taxonomy" id="351160"/>
    <lineage>
        <taxon>Archaea</taxon>
        <taxon>Methanobacteriati</taxon>
        <taxon>Methanobacteriota</taxon>
        <taxon>Stenosarchaea group</taxon>
        <taxon>Methanomicrobia</taxon>
        <taxon>Methanocellales</taxon>
        <taxon>Methanocellaceae</taxon>
        <taxon>Methanocella</taxon>
    </lineage>
</organism>
<dbReference type="EMBL" id="AM114193">
    <property type="protein sequence ID" value="CAJ37121.1"/>
    <property type="molecule type" value="Genomic_DNA"/>
</dbReference>
<dbReference type="Pfam" id="PF05048">
    <property type="entry name" value="NosD"/>
    <property type="match status" value="2"/>
</dbReference>
<dbReference type="GeneID" id="5142668"/>
<dbReference type="Gene3D" id="2.160.20.10">
    <property type="entry name" value="Single-stranded right-handed beta-helix, Pectin lyase-like"/>
    <property type="match status" value="3"/>
</dbReference>
<dbReference type="InterPro" id="IPR022441">
    <property type="entry name" value="Para_beta_helix_rpt-2"/>
</dbReference>
<gene>
    <name evidence="5" type="ORF">RCIX1959</name>
</gene>
<protein>
    <recommendedName>
        <fullName evidence="4">Carbohydrate-binding/sugar hydrolysis domain-containing protein</fullName>
    </recommendedName>
</protein>